<protein>
    <submittedName>
        <fullName evidence="2">GntP family permease</fullName>
    </submittedName>
</protein>
<accession>A0A558GG62</accession>
<sequence length="499" mass="51945">MVISFIGVVLSLIFLVVMAYRGHSVVVVAPFAALIAVVFSGEPILATYTQIFMPAAGNFVTKYFPLFLFGAIFGFLMTSTGLARYLARGITALFGPKRAMFSTVVATALLTYGGVSAWVVAFTIVPIATALFKESGIPKRLMPGAIALGTITFALAGLPGSPQIHNAIPTSYFGTNVYAAPLFGLISSAIMLAVGTAWLEYRVRTLRAGGETFEPLDADGKVIETPEGIGDSGEEASVEIGGESFDTNSGGRVSTHARAETEPSVHVQGLLGLVPIAVVIAVNFAMVYGVSKVLDTSYLGEEKYGETDLDSLLGIWSPTVALACAVFVIVAMFPKRAAESVKEFSDGAKNAILPCLTTASEVGYGAVIAALAVFSVVKSNMMGISDNALVVSTVSTAVISGITGSSSGGLSITMQTLGDQLAQLATEQGISLELMHRVTAMASVSFDSMPHNGAVLTMLIVCGMTHRLSYKDVAVVTIVIPLATLALMLGINALIPGLS</sequence>
<dbReference type="RefSeq" id="WP_144657846.1">
    <property type="nucleotide sequence ID" value="NZ_JAHLMD010000002.1"/>
</dbReference>
<gene>
    <name evidence="2" type="ORF">FQK23_12035</name>
</gene>
<keyword evidence="1" id="KW-1133">Transmembrane helix</keyword>
<keyword evidence="1" id="KW-0812">Transmembrane</keyword>
<dbReference type="Proteomes" id="UP000320531">
    <property type="component" value="Unassembled WGS sequence"/>
</dbReference>
<name>A0A558GG62_9CORY</name>
<dbReference type="InterPro" id="IPR003474">
    <property type="entry name" value="Glcn_transporter"/>
</dbReference>
<dbReference type="PANTHER" id="PTHR30354:SF7">
    <property type="entry name" value="BLL7963 PROTEIN"/>
    <property type="match status" value="1"/>
</dbReference>
<dbReference type="EMBL" id="VMTY01000069">
    <property type="protein sequence ID" value="TVU55828.1"/>
    <property type="molecule type" value="Genomic_DNA"/>
</dbReference>
<dbReference type="GO" id="GO:0005886">
    <property type="term" value="C:plasma membrane"/>
    <property type="evidence" value="ECO:0007669"/>
    <property type="project" value="TreeGrafter"/>
</dbReference>
<feature type="transmembrane region" description="Helical" evidence="1">
    <location>
        <begin position="29"/>
        <end position="51"/>
    </location>
</feature>
<evidence type="ECO:0000256" key="1">
    <source>
        <dbReference type="SAM" id="Phobius"/>
    </source>
</evidence>
<proteinExistence type="predicted"/>
<feature type="transmembrane region" description="Helical" evidence="1">
    <location>
        <begin position="141"/>
        <end position="158"/>
    </location>
</feature>
<keyword evidence="1" id="KW-0472">Membrane</keyword>
<feature type="transmembrane region" description="Helical" evidence="1">
    <location>
        <begin position="311"/>
        <end position="333"/>
    </location>
</feature>
<feature type="transmembrane region" description="Helical" evidence="1">
    <location>
        <begin position="270"/>
        <end position="291"/>
    </location>
</feature>
<feature type="transmembrane region" description="Helical" evidence="1">
    <location>
        <begin position="473"/>
        <end position="495"/>
    </location>
</feature>
<dbReference type="AlphaFoldDB" id="A0A558GG62"/>
<reference evidence="2 3" key="1">
    <citation type="submission" date="2019-07" db="EMBL/GenBank/DDBJ databases">
        <title>Draft genome of C. aurimucosum strain 14-2523.</title>
        <authorList>
            <person name="Pacheco L.G.C."/>
            <person name="Aguiar E.R.G.R."/>
            <person name="Navas J."/>
            <person name="Santos C.S."/>
            <person name="Rocha D.J.P.G."/>
        </authorList>
    </citation>
    <scope>NUCLEOTIDE SEQUENCE [LARGE SCALE GENOMIC DNA]</scope>
    <source>
        <strain evidence="2 3">14-2523</strain>
    </source>
</reference>
<dbReference type="PANTHER" id="PTHR30354">
    <property type="entry name" value="GNT FAMILY GLUCONATE TRANSPORTER"/>
    <property type="match status" value="1"/>
</dbReference>
<feature type="transmembrane region" description="Helical" evidence="1">
    <location>
        <begin position="178"/>
        <end position="199"/>
    </location>
</feature>
<dbReference type="GO" id="GO:0015128">
    <property type="term" value="F:gluconate transmembrane transporter activity"/>
    <property type="evidence" value="ECO:0007669"/>
    <property type="project" value="InterPro"/>
</dbReference>
<organism evidence="2 3">
    <name type="scientific">Corynebacterium aurimucosum</name>
    <dbReference type="NCBI Taxonomy" id="169292"/>
    <lineage>
        <taxon>Bacteria</taxon>
        <taxon>Bacillati</taxon>
        <taxon>Actinomycetota</taxon>
        <taxon>Actinomycetes</taxon>
        <taxon>Mycobacteriales</taxon>
        <taxon>Corynebacteriaceae</taxon>
        <taxon>Corynebacterium</taxon>
    </lineage>
</organism>
<evidence type="ECO:0000313" key="3">
    <source>
        <dbReference type="Proteomes" id="UP000320531"/>
    </source>
</evidence>
<feature type="transmembrane region" description="Helical" evidence="1">
    <location>
        <begin position="99"/>
        <end position="129"/>
    </location>
</feature>
<comment type="caution">
    <text evidence="2">The sequence shown here is derived from an EMBL/GenBank/DDBJ whole genome shotgun (WGS) entry which is preliminary data.</text>
</comment>
<feature type="transmembrane region" description="Helical" evidence="1">
    <location>
        <begin position="63"/>
        <end position="87"/>
    </location>
</feature>
<evidence type="ECO:0000313" key="2">
    <source>
        <dbReference type="EMBL" id="TVU55828.1"/>
    </source>
</evidence>